<organism evidence="1">
    <name type="scientific">marine sediment metagenome</name>
    <dbReference type="NCBI Taxonomy" id="412755"/>
    <lineage>
        <taxon>unclassified sequences</taxon>
        <taxon>metagenomes</taxon>
        <taxon>ecological metagenomes</taxon>
    </lineage>
</organism>
<gene>
    <name evidence="1" type="ORF">S12H4_42953</name>
</gene>
<reference evidence="1" key="1">
    <citation type="journal article" date="2014" name="Front. Microbiol.">
        <title>High frequency of phylogenetically diverse reductive dehalogenase-homologous genes in deep subseafloor sedimentary metagenomes.</title>
        <authorList>
            <person name="Kawai M."/>
            <person name="Futagami T."/>
            <person name="Toyoda A."/>
            <person name="Takaki Y."/>
            <person name="Nishi S."/>
            <person name="Hori S."/>
            <person name="Arai W."/>
            <person name="Tsubouchi T."/>
            <person name="Morono Y."/>
            <person name="Uchiyama I."/>
            <person name="Ito T."/>
            <person name="Fujiyama A."/>
            <person name="Inagaki F."/>
            <person name="Takami H."/>
        </authorList>
    </citation>
    <scope>NUCLEOTIDE SEQUENCE</scope>
    <source>
        <strain evidence="1">Expedition CK06-06</strain>
    </source>
</reference>
<dbReference type="EMBL" id="BARW01026321">
    <property type="protein sequence ID" value="GAJ16228.1"/>
    <property type="molecule type" value="Genomic_DNA"/>
</dbReference>
<sequence>IWNIRAYRKLSPIHDQPIDIIDVSKHYTKDEQELLEKHKIGFIKPNLTIPGRQIVGGQIQLNLFEIRKQMKDAQWGILRTSEGQFIVPDNFSNATILPLSPTICFFSQSDDDVISNKEVAIINKLAIASSNEYYFAHDLSRCLK</sequence>
<proteinExistence type="predicted"/>
<comment type="caution">
    <text evidence="1">The sequence shown here is derived from an EMBL/GenBank/DDBJ whole genome shotgun (WGS) entry which is preliminary data.</text>
</comment>
<protein>
    <submittedName>
        <fullName evidence="1">Uncharacterized protein</fullName>
    </submittedName>
</protein>
<name>X1UFD9_9ZZZZ</name>
<dbReference type="AlphaFoldDB" id="X1UFD9"/>
<evidence type="ECO:0000313" key="1">
    <source>
        <dbReference type="EMBL" id="GAJ16228.1"/>
    </source>
</evidence>
<feature type="non-terminal residue" evidence="1">
    <location>
        <position position="1"/>
    </location>
</feature>
<accession>X1UFD9</accession>